<proteinExistence type="predicted"/>
<dbReference type="EMBL" id="CP045857">
    <property type="protein sequence ID" value="QIJ03597.1"/>
    <property type="molecule type" value="Genomic_DNA"/>
</dbReference>
<dbReference type="AlphaFoldDB" id="A0A6G7LP82"/>
<dbReference type="Proteomes" id="UP000502117">
    <property type="component" value="Chromosome"/>
</dbReference>
<protein>
    <recommendedName>
        <fullName evidence="3">SMI1/KNR4 family protein</fullName>
    </recommendedName>
</protein>
<reference evidence="1 2" key="1">
    <citation type="submission" date="2019-11" db="EMBL/GenBank/DDBJ databases">
        <title>Complete Genome Sequence of Shewanella chilikensis Strain DC57, Isolated from Corroded Seal Rings at a floating production facility in Australia.</title>
        <authorList>
            <person name="Salgar-Chaparro S.J."/>
            <person name="Castillo-Villamizar G.A."/>
            <person name="Poehlein A."/>
            <person name="Daniel R."/>
            <person name="Machuca L."/>
        </authorList>
    </citation>
    <scope>NUCLEOTIDE SEQUENCE [LARGE SCALE GENOMIC DNA]</scope>
    <source>
        <strain evidence="1 2">DC57</strain>
    </source>
</reference>
<sequence>MIENVIKEINYLVKVYGKNGFLGDGNKNLDYPESIPYAEDVKIFYSKCNPVEKVFFDFGSSILYIFPLEELANLQSGYRFGSDGAENSEWKNSFAIGLFDDEPIIVEAINDTAVIKASFESGCHFEISENIEMFFNAVLCVLNIQYIEFGNEPLDDVSLDFKPEFIKSLKNELFKVLGEKYTSNFIGFFFG</sequence>
<dbReference type="RefSeq" id="WP_165564561.1">
    <property type="nucleotide sequence ID" value="NZ_CP045857.1"/>
</dbReference>
<evidence type="ECO:0000313" key="1">
    <source>
        <dbReference type="EMBL" id="QIJ03597.1"/>
    </source>
</evidence>
<dbReference type="KEGG" id="schk:GII14_04940"/>
<evidence type="ECO:0000313" key="2">
    <source>
        <dbReference type="Proteomes" id="UP000502117"/>
    </source>
</evidence>
<evidence type="ECO:0008006" key="3">
    <source>
        <dbReference type="Google" id="ProtNLM"/>
    </source>
</evidence>
<gene>
    <name evidence="1" type="ORF">GII14_04940</name>
</gene>
<name>A0A6G7LP82_9GAMM</name>
<accession>A0A6G7LP82</accession>
<organism evidence="1 2">
    <name type="scientific">Shewanella chilikensis</name>
    <dbReference type="NCBI Taxonomy" id="558541"/>
    <lineage>
        <taxon>Bacteria</taxon>
        <taxon>Pseudomonadati</taxon>
        <taxon>Pseudomonadota</taxon>
        <taxon>Gammaproteobacteria</taxon>
        <taxon>Alteromonadales</taxon>
        <taxon>Shewanellaceae</taxon>
        <taxon>Shewanella</taxon>
    </lineage>
</organism>